<dbReference type="InterPro" id="IPR011659">
    <property type="entry name" value="WD40"/>
</dbReference>
<comment type="caution">
    <text evidence="2">The sequence shown here is derived from an EMBL/GenBank/DDBJ whole genome shotgun (WGS) entry which is preliminary data.</text>
</comment>
<gene>
    <name evidence="2" type="ORF">QTL97_11940</name>
</gene>
<proteinExistence type="predicted"/>
<reference evidence="2 3" key="1">
    <citation type="submission" date="2023-06" db="EMBL/GenBank/DDBJ databases">
        <title>Sporosarcina sp. nov., isolated from Korean traditional fermented seafood 'Jeotgal'.</title>
        <authorList>
            <person name="Yang A.I."/>
            <person name="Shin N.-R."/>
        </authorList>
    </citation>
    <scope>NUCLEOTIDE SEQUENCE [LARGE SCALE GENOMIC DNA]</scope>
    <source>
        <strain evidence="2 3">KCTC43456</strain>
    </source>
</reference>
<keyword evidence="1" id="KW-0812">Transmembrane</keyword>
<organism evidence="2 3">
    <name type="scientific">Sporosarcina thermotolerans</name>
    <dbReference type="NCBI Taxonomy" id="633404"/>
    <lineage>
        <taxon>Bacteria</taxon>
        <taxon>Bacillati</taxon>
        <taxon>Bacillota</taxon>
        <taxon>Bacilli</taxon>
        <taxon>Bacillales</taxon>
        <taxon>Caryophanaceae</taxon>
        <taxon>Sporosarcina</taxon>
    </lineage>
</organism>
<protein>
    <recommendedName>
        <fullName evidence="4">WD40 repeat domain-containing protein</fullName>
    </recommendedName>
</protein>
<keyword evidence="3" id="KW-1185">Reference proteome</keyword>
<keyword evidence="1" id="KW-1133">Transmembrane helix</keyword>
<dbReference type="Proteomes" id="UP001271648">
    <property type="component" value="Unassembled WGS sequence"/>
</dbReference>
<evidence type="ECO:0000313" key="2">
    <source>
        <dbReference type="EMBL" id="MDW0117650.1"/>
    </source>
</evidence>
<dbReference type="Pfam" id="PF07676">
    <property type="entry name" value="PD40"/>
    <property type="match status" value="1"/>
</dbReference>
<dbReference type="SUPFAM" id="SSF82171">
    <property type="entry name" value="DPP6 N-terminal domain-like"/>
    <property type="match status" value="1"/>
</dbReference>
<accession>A0AAW9A9H9</accession>
<dbReference type="Gene3D" id="2.120.10.30">
    <property type="entry name" value="TolB, C-terminal domain"/>
    <property type="match status" value="1"/>
</dbReference>
<feature type="transmembrane region" description="Helical" evidence="1">
    <location>
        <begin position="7"/>
        <end position="26"/>
    </location>
</feature>
<dbReference type="RefSeq" id="WP_317940865.1">
    <property type="nucleotide sequence ID" value="NZ_JAUBDJ010000007.1"/>
</dbReference>
<keyword evidence="1" id="KW-0472">Membrane</keyword>
<evidence type="ECO:0008006" key="4">
    <source>
        <dbReference type="Google" id="ProtNLM"/>
    </source>
</evidence>
<dbReference type="InterPro" id="IPR011042">
    <property type="entry name" value="6-blade_b-propeller_TolB-like"/>
</dbReference>
<evidence type="ECO:0000256" key="1">
    <source>
        <dbReference type="SAM" id="Phobius"/>
    </source>
</evidence>
<sequence length="338" mass="38288">MNKKHGVLLGIIGVVTAIFIVLGLVFDKSENEKQQGLSGVFDVSVDGTIAYIEFEDGKAGIYLTDGRNGPVVQFSVEETILDISFSKDGKNLAYILSDKELDAGGGSEIRILNMEMYSDESLFSSENIITELAFDPKNSNLLFYLQAGVYTNYSPITGKHPHDFDVYSYDLTDKTQNRYTELKKYNMQSLQVSATDESVFVQMDDDENVETAEELFASKQRIFQIPLNEPNKKTVVSNPVGEEDIYDFLILPEREKIVYQAVGGTGKNGIFEYELFKFNYKTYETKQLTNLKEFASKPLLGPDGKIYFLVDRNFGGRQPNFYIYQMSVDGKDVKEIKW</sequence>
<dbReference type="AlphaFoldDB" id="A0AAW9A9H9"/>
<dbReference type="EMBL" id="JAUBDJ010000007">
    <property type="protein sequence ID" value="MDW0117650.1"/>
    <property type="molecule type" value="Genomic_DNA"/>
</dbReference>
<evidence type="ECO:0000313" key="3">
    <source>
        <dbReference type="Proteomes" id="UP001271648"/>
    </source>
</evidence>
<name>A0AAW9A9H9_9BACL</name>